<evidence type="ECO:0000313" key="1">
    <source>
        <dbReference type="EMBL" id="CAI2192672.1"/>
    </source>
</evidence>
<dbReference type="AlphaFoldDB" id="A0A9W4WXC2"/>
<dbReference type="EMBL" id="CAMKVN010008603">
    <property type="protein sequence ID" value="CAI2192672.1"/>
    <property type="molecule type" value="Genomic_DNA"/>
</dbReference>
<feature type="non-terminal residue" evidence="1">
    <location>
        <position position="69"/>
    </location>
</feature>
<gene>
    <name evidence="1" type="ORF">FWILDA_LOCUS15694</name>
</gene>
<protein>
    <submittedName>
        <fullName evidence="1">18197_t:CDS:1</fullName>
    </submittedName>
</protein>
<proteinExistence type="predicted"/>
<accession>A0A9W4WXC2</accession>
<comment type="caution">
    <text evidence="1">The sequence shown here is derived from an EMBL/GenBank/DDBJ whole genome shotgun (WGS) entry which is preliminary data.</text>
</comment>
<reference evidence="1" key="1">
    <citation type="submission" date="2022-08" db="EMBL/GenBank/DDBJ databases">
        <authorList>
            <person name="Kallberg Y."/>
            <person name="Tangrot J."/>
            <person name="Rosling A."/>
        </authorList>
    </citation>
    <scope>NUCLEOTIDE SEQUENCE</scope>
    <source>
        <strain evidence="1">Wild A</strain>
    </source>
</reference>
<dbReference type="Proteomes" id="UP001153678">
    <property type="component" value="Unassembled WGS sequence"/>
</dbReference>
<name>A0A9W4WXC2_9GLOM</name>
<evidence type="ECO:0000313" key="2">
    <source>
        <dbReference type="Proteomes" id="UP001153678"/>
    </source>
</evidence>
<organism evidence="1 2">
    <name type="scientific">Funneliformis geosporum</name>
    <dbReference type="NCBI Taxonomy" id="1117311"/>
    <lineage>
        <taxon>Eukaryota</taxon>
        <taxon>Fungi</taxon>
        <taxon>Fungi incertae sedis</taxon>
        <taxon>Mucoromycota</taxon>
        <taxon>Glomeromycotina</taxon>
        <taxon>Glomeromycetes</taxon>
        <taxon>Glomerales</taxon>
        <taxon>Glomeraceae</taxon>
        <taxon>Funneliformis</taxon>
    </lineage>
</organism>
<keyword evidence="2" id="KW-1185">Reference proteome</keyword>
<sequence length="69" mass="7971">SLPENLRGILIFYRSPTTLYRDNEFFLELLIEKYSSFSGKDCIDHQILRYSTTLSDGSSANEATSRKFN</sequence>